<feature type="coiled-coil region" evidence="1">
    <location>
        <begin position="350"/>
        <end position="441"/>
    </location>
</feature>
<evidence type="ECO:0000256" key="2">
    <source>
        <dbReference type="SAM" id="Phobius"/>
    </source>
</evidence>
<dbReference type="SUPFAM" id="SSF49464">
    <property type="entry name" value="Carboxypeptidase regulatory domain-like"/>
    <property type="match status" value="1"/>
</dbReference>
<gene>
    <name evidence="3" type="ORF">B6F84_03430</name>
</gene>
<dbReference type="SUPFAM" id="SSF58100">
    <property type="entry name" value="Bacterial hemolysins"/>
    <property type="match status" value="1"/>
</dbReference>
<keyword evidence="2" id="KW-1133">Transmembrane helix</keyword>
<dbReference type="Proteomes" id="UP000193404">
    <property type="component" value="Chromosome"/>
</dbReference>
<dbReference type="AlphaFoldDB" id="A0A1W6JY50"/>
<organism evidence="3 4">
    <name type="scientific">Acidianus manzaensis</name>
    <dbReference type="NCBI Taxonomy" id="282676"/>
    <lineage>
        <taxon>Archaea</taxon>
        <taxon>Thermoproteota</taxon>
        <taxon>Thermoprotei</taxon>
        <taxon>Sulfolobales</taxon>
        <taxon>Sulfolobaceae</taxon>
        <taxon>Acidianus</taxon>
    </lineage>
</organism>
<reference evidence="3 4" key="1">
    <citation type="submission" date="2017-03" db="EMBL/GenBank/DDBJ databases">
        <title>Sulfur activation and transportation mechanism of thermophilic Archaea Acidianus manzaensis YN-25.</title>
        <authorList>
            <person name="Ma Y."/>
            <person name="Yang Y."/>
            <person name="Xia J."/>
        </authorList>
    </citation>
    <scope>NUCLEOTIDE SEQUENCE [LARGE SCALE GENOMIC DNA]</scope>
    <source>
        <strain evidence="3 4">YN-25</strain>
    </source>
</reference>
<feature type="transmembrane region" description="Helical" evidence="2">
    <location>
        <begin position="471"/>
        <end position="492"/>
    </location>
</feature>
<dbReference type="Gene3D" id="1.20.5.340">
    <property type="match status" value="1"/>
</dbReference>
<evidence type="ECO:0000313" key="3">
    <source>
        <dbReference type="EMBL" id="ARM75177.1"/>
    </source>
</evidence>
<evidence type="ECO:0000256" key="1">
    <source>
        <dbReference type="SAM" id="Coils"/>
    </source>
</evidence>
<accession>A0A1W6JY50</accession>
<protein>
    <submittedName>
        <fullName evidence="3">Uncharacterized protein</fullName>
    </submittedName>
</protein>
<keyword evidence="2" id="KW-0812">Transmembrane</keyword>
<dbReference type="Gene3D" id="2.60.40.1120">
    <property type="entry name" value="Carboxypeptidase-like, regulatory domain"/>
    <property type="match status" value="1"/>
</dbReference>
<dbReference type="STRING" id="282676.B6F84_03430"/>
<proteinExistence type="predicted"/>
<keyword evidence="1" id="KW-0175">Coiled coil</keyword>
<dbReference type="KEGG" id="aman:B6F84_03430"/>
<dbReference type="InterPro" id="IPR008969">
    <property type="entry name" value="CarboxyPept-like_regulatory"/>
</dbReference>
<keyword evidence="4" id="KW-1185">Reference proteome</keyword>
<dbReference type="Gene3D" id="1.20.5.1700">
    <property type="match status" value="1"/>
</dbReference>
<name>A0A1W6JY50_9CREN</name>
<evidence type="ECO:0000313" key="4">
    <source>
        <dbReference type="Proteomes" id="UP000193404"/>
    </source>
</evidence>
<dbReference type="EMBL" id="CP020477">
    <property type="protein sequence ID" value="ARM75177.1"/>
    <property type="molecule type" value="Genomic_DNA"/>
</dbReference>
<keyword evidence="2" id="KW-0472">Membrane</keyword>
<sequence length="496" mass="52467">MVFAGTFSMLNSKASTGFEVISPFPEEHFALINDTELITNISVYAPGLVGATVNLAVTGPYDIEMTSAGIPIGSIGSTGYLNLTNYVLPTTLFEANGTPLTHFIPGEYNFTISVGLNHATVPVYFTSPNEVEMVVSVYSNGQPLQGVTVDVYNETSSMFLVSNTTDAQGVATLTVPYVYTMTNTYNVTATKPGYKEVYTTVTVPPDQISAVSVKLTTSPVTFVITPYYFEDEGIQEPTVPTVINGEQVYVASGFEGTTLSMIINATESGVPISGATITGKYSYFVNGVEKTSTSTATYIGNGMYNLSIMLPVATNYVPYTVSIAVTGSYQSSTYSFVALVSAEANYIGIIEQLNSTVNTLSAEVSLLQSELSSNVTLLKSDISSLNSTIMTLESELSSLNSTVNTLKSELASVNSTLTTEVNSLESKVSTLSSEVSSLNSEVSSLNTTVSSDHSSISSLSSKVNSMSTLEYAALGIAIVGLIVAIVAIVLVFRKVA</sequence>